<protein>
    <submittedName>
        <fullName evidence="1">AlpA family phage regulatory protein</fullName>
    </submittedName>
</protein>
<evidence type="ECO:0000313" key="1">
    <source>
        <dbReference type="EMBL" id="TCX58765.1"/>
    </source>
</evidence>
<dbReference type="EMBL" id="SDCO01000020">
    <property type="protein sequence ID" value="TCX58765.1"/>
    <property type="molecule type" value="Genomic_DNA"/>
</dbReference>
<accession>A0A483K9N7</accession>
<dbReference type="GeneID" id="97393616"/>
<proteinExistence type="predicted"/>
<dbReference type="RefSeq" id="WP_004129359.1">
    <property type="nucleotide sequence ID" value="NZ_CAWRCC010000110.1"/>
</dbReference>
<dbReference type="InterPro" id="IPR010260">
    <property type="entry name" value="AlpA"/>
</dbReference>
<name>A0A483K9N7_9ENTR</name>
<comment type="caution">
    <text evidence="1">The sequence shown here is derived from an EMBL/GenBank/DDBJ whole genome shotgun (WGS) entry which is preliminary data.</text>
</comment>
<reference evidence="1" key="1">
    <citation type="submission" date="2019-01" db="EMBL/GenBank/DDBJ databases">
        <authorList>
            <person name="Lista F."/>
            <person name="Anselmo A."/>
        </authorList>
    </citation>
    <scope>NUCLEOTIDE SEQUENCE</scope>
    <source>
        <strain evidence="1">8S</strain>
    </source>
</reference>
<gene>
    <name evidence="1" type="ORF">ETE84_23680</name>
</gene>
<sequence length="79" mass="9157">MTNKTHPISSSTQTTTSLLNDQLVDMTFITAYTNMTDKWFYRLISENAFPAPIKLGRSSRWLKSEVEKWMLDRIQASRG</sequence>
<dbReference type="AlphaFoldDB" id="A0A483K9N7"/>
<dbReference type="Gene3D" id="1.10.238.160">
    <property type="match status" value="1"/>
</dbReference>
<dbReference type="Pfam" id="PF05930">
    <property type="entry name" value="Phage_AlpA"/>
    <property type="match status" value="1"/>
</dbReference>
<organism evidence="1">
    <name type="scientific">Klebsiella quasipneumoniae</name>
    <dbReference type="NCBI Taxonomy" id="1463165"/>
    <lineage>
        <taxon>Bacteria</taxon>
        <taxon>Pseudomonadati</taxon>
        <taxon>Pseudomonadota</taxon>
        <taxon>Gammaproteobacteria</taxon>
        <taxon>Enterobacterales</taxon>
        <taxon>Enterobacteriaceae</taxon>
        <taxon>Klebsiella/Raoultella group</taxon>
        <taxon>Klebsiella</taxon>
        <taxon>Klebsiella pneumoniae complex</taxon>
    </lineage>
</organism>